<feature type="compositionally biased region" description="Basic and acidic residues" evidence="5">
    <location>
        <begin position="512"/>
        <end position="521"/>
    </location>
</feature>
<dbReference type="InterPro" id="IPR004031">
    <property type="entry name" value="PMP22/EMP/MP20/Claudin"/>
</dbReference>
<evidence type="ECO:0000313" key="8">
    <source>
        <dbReference type="Proteomes" id="UP001651158"/>
    </source>
</evidence>
<comment type="subcellular location">
    <subcellularLocation>
        <location evidence="1">Membrane</location>
        <topology evidence="1">Multi-pass membrane protein</topology>
    </subcellularLocation>
</comment>
<feature type="compositionally biased region" description="Polar residues" evidence="5">
    <location>
        <begin position="470"/>
        <end position="484"/>
    </location>
</feature>
<keyword evidence="8" id="KW-1185">Reference proteome</keyword>
<evidence type="ECO:0000256" key="6">
    <source>
        <dbReference type="SAM" id="Phobius"/>
    </source>
</evidence>
<evidence type="ECO:0000256" key="5">
    <source>
        <dbReference type="SAM" id="MobiDB-lite"/>
    </source>
</evidence>
<dbReference type="Pfam" id="PF13903">
    <property type="entry name" value="Claudin_2"/>
    <property type="match status" value="1"/>
</dbReference>
<evidence type="ECO:0000256" key="3">
    <source>
        <dbReference type="ARBA" id="ARBA00022989"/>
    </source>
</evidence>
<sequence>MRVSGEDAVSVPVQQEVPFVGLLRSLRWVQRVEALVGQKRLLLGVSWSAGSLALFLLFCAIAMDSWLFTVEREPDETSNATFLITLHSGLWRVCKKNQFMKDVGKNTQWNLSWLVHDYHFQNCSSIPHFQQRGKESGELKPTESILYSMRPAAFFPPAGLLLLCLGGGCGLAACWGRRRSRRLLFLSGGACIVSGILTLIGIVLYVGSVSLAFDSISGPLRVETRYFYSFGAAFRLCIGAFVLSEFSGVFVIHLFLAELRHRQNQRNKVRVHGYNMMNSVSTDLLSPSHLPTATTSVAQISLTENCLDKAKSGDTPFPSTNRRPPVPKSNHFAISNHITNSTRVKVIPHTKPPSTKIQVSEVSTRSLESPGSIELVNNNSLEDTMRWASVKRRRMVDLTAESMTSVIPVGRLRQGNARSAVNIRTEEEIPDLISCYKSTRGSKQLLYYSCRECEQMVKQQQQQRHRQHQSNTTLSRRSPSFQQMSTSESTSSTSSDSMTPSVSISYSSYSESEGKPSDKLYYDPSPRRLLRSQCLRRSETAANKRRSAGGGSNKNNPSSKLQRIGGSTASESERGGIEPLPTAVCRCPDSFSGAETLTLLSEALAHSPSSTLNTPLQRPKKRAKPYQQVTSI</sequence>
<name>A0ABR4QCG0_9CEST</name>
<feature type="region of interest" description="Disordered" evidence="5">
    <location>
        <begin position="461"/>
        <end position="579"/>
    </location>
</feature>
<protein>
    <submittedName>
        <fullName evidence="7">Voltage-dependent calcium channel gamma-2 subunit</fullName>
    </submittedName>
</protein>
<dbReference type="Gene3D" id="1.20.140.150">
    <property type="match status" value="1"/>
</dbReference>
<evidence type="ECO:0000256" key="4">
    <source>
        <dbReference type="ARBA" id="ARBA00023136"/>
    </source>
</evidence>
<organism evidence="7 8">
    <name type="scientific">Taenia crassiceps</name>
    <dbReference type="NCBI Taxonomy" id="6207"/>
    <lineage>
        <taxon>Eukaryota</taxon>
        <taxon>Metazoa</taxon>
        <taxon>Spiralia</taxon>
        <taxon>Lophotrochozoa</taxon>
        <taxon>Platyhelminthes</taxon>
        <taxon>Cestoda</taxon>
        <taxon>Eucestoda</taxon>
        <taxon>Cyclophyllidea</taxon>
        <taxon>Taeniidae</taxon>
        <taxon>Taenia</taxon>
    </lineage>
</organism>
<keyword evidence="3 6" id="KW-1133">Transmembrane helix</keyword>
<feature type="compositionally biased region" description="Low complexity" evidence="5">
    <location>
        <begin position="485"/>
        <end position="511"/>
    </location>
</feature>
<reference evidence="7 8" key="1">
    <citation type="journal article" date="2022" name="Front. Cell. Infect. Microbiol.">
        <title>The Genomes of Two Strains of Taenia crassiceps the Animal Model for the Study of Human Cysticercosis.</title>
        <authorList>
            <person name="Bobes R.J."/>
            <person name="Estrada K."/>
            <person name="Rios-Valencia D.G."/>
            <person name="Calderon-Gallegos A."/>
            <person name="de la Torre P."/>
            <person name="Carrero J.C."/>
            <person name="Sanchez-Flores A."/>
            <person name="Laclette J.P."/>
        </authorList>
    </citation>
    <scope>NUCLEOTIDE SEQUENCE [LARGE SCALE GENOMIC DNA]</scope>
    <source>
        <strain evidence="7">WFUcys</strain>
    </source>
</reference>
<dbReference type="PANTHER" id="PTHR12107:SF0">
    <property type="entry name" value="STARGAZIN (MAMMALIAN CALCIUM CHANNEL) HOMOLOG"/>
    <property type="match status" value="1"/>
</dbReference>
<dbReference type="Proteomes" id="UP001651158">
    <property type="component" value="Unassembled WGS sequence"/>
</dbReference>
<accession>A0ABR4QCG0</accession>
<dbReference type="EMBL" id="JAKROA010000004">
    <property type="protein sequence ID" value="KAL5107416.1"/>
    <property type="molecule type" value="Genomic_DNA"/>
</dbReference>
<feature type="transmembrane region" description="Helical" evidence="6">
    <location>
        <begin position="183"/>
        <end position="206"/>
    </location>
</feature>
<keyword evidence="2 6" id="KW-0812">Transmembrane</keyword>
<proteinExistence type="predicted"/>
<dbReference type="InterPro" id="IPR051072">
    <property type="entry name" value="CACNG_subunit"/>
</dbReference>
<evidence type="ECO:0000256" key="2">
    <source>
        <dbReference type="ARBA" id="ARBA00022692"/>
    </source>
</evidence>
<evidence type="ECO:0000313" key="7">
    <source>
        <dbReference type="EMBL" id="KAL5107416.1"/>
    </source>
</evidence>
<feature type="region of interest" description="Disordered" evidence="5">
    <location>
        <begin position="604"/>
        <end position="632"/>
    </location>
</feature>
<feature type="compositionally biased region" description="Polar residues" evidence="5">
    <location>
        <begin position="607"/>
        <end position="616"/>
    </location>
</feature>
<feature type="transmembrane region" description="Helical" evidence="6">
    <location>
        <begin position="226"/>
        <end position="256"/>
    </location>
</feature>
<feature type="transmembrane region" description="Helical" evidence="6">
    <location>
        <begin position="154"/>
        <end position="176"/>
    </location>
</feature>
<feature type="compositionally biased region" description="Polar residues" evidence="5">
    <location>
        <begin position="553"/>
        <end position="570"/>
    </location>
</feature>
<feature type="transmembrane region" description="Helical" evidence="6">
    <location>
        <begin position="41"/>
        <end position="63"/>
    </location>
</feature>
<evidence type="ECO:0000256" key="1">
    <source>
        <dbReference type="ARBA" id="ARBA00004141"/>
    </source>
</evidence>
<dbReference type="PANTHER" id="PTHR12107">
    <property type="entry name" value="VOLTAGE-DEPENDENT CALCIUM CHANNEL GAMMA SUBUNIT"/>
    <property type="match status" value="1"/>
</dbReference>
<comment type="caution">
    <text evidence="7">The sequence shown here is derived from an EMBL/GenBank/DDBJ whole genome shotgun (WGS) entry which is preliminary data.</text>
</comment>
<gene>
    <name evidence="7" type="ORF">TcWFU_001994</name>
</gene>
<keyword evidence="4 6" id="KW-0472">Membrane</keyword>